<accession>A0AA96GRI9</accession>
<dbReference type="KEGG" id="nneo:PQG83_03170"/>
<sequence length="280" mass="31433">MSKKMSVQPMYGLDQQPNNGAFGKARGGSPPGIERNEGRSGETRHLLVSRYTPHTSRVPFHSSQTQERGWRQCSTLLSRTMLPSRSLMVCWVLAMILWATTVGSVQETPEVGTTDSFENQTVENGLNEEAPSAETTLLEQLQARLKEVEERERGLQQREERLIALQQDLEALAARQTKEGKRLEGEASSLAEEQRRYVEQDPALIHLIKIYESMDPEEAALRIAEMREGLALDILAAIKDKKAAGVLAGVEPVKAARLSEGLRRYRDIKLNQRKNSKIQN</sequence>
<feature type="coiled-coil region" evidence="1">
    <location>
        <begin position="138"/>
        <end position="175"/>
    </location>
</feature>
<dbReference type="AlphaFoldDB" id="A0AA96GRI9"/>
<evidence type="ECO:0000256" key="1">
    <source>
        <dbReference type="SAM" id="Coils"/>
    </source>
</evidence>
<evidence type="ECO:0000313" key="4">
    <source>
        <dbReference type="Proteomes" id="UP001302494"/>
    </source>
</evidence>
<organism evidence="3 4">
    <name type="scientific">Candidatus Nitrospira neomarina</name>
    <dbReference type="NCBI Taxonomy" id="3020899"/>
    <lineage>
        <taxon>Bacteria</taxon>
        <taxon>Pseudomonadati</taxon>
        <taxon>Nitrospirota</taxon>
        <taxon>Nitrospiria</taxon>
        <taxon>Nitrospirales</taxon>
        <taxon>Nitrospiraceae</taxon>
        <taxon>Nitrospira</taxon>
    </lineage>
</organism>
<dbReference type="Proteomes" id="UP001302494">
    <property type="component" value="Chromosome"/>
</dbReference>
<evidence type="ECO:0000313" key="3">
    <source>
        <dbReference type="EMBL" id="WNM62764.1"/>
    </source>
</evidence>
<feature type="region of interest" description="Disordered" evidence="2">
    <location>
        <begin position="1"/>
        <end position="41"/>
    </location>
</feature>
<keyword evidence="1" id="KW-0175">Coiled coil</keyword>
<gene>
    <name evidence="3" type="ORF">PQG83_03170</name>
</gene>
<keyword evidence="4" id="KW-1185">Reference proteome</keyword>
<evidence type="ECO:0000256" key="2">
    <source>
        <dbReference type="SAM" id="MobiDB-lite"/>
    </source>
</evidence>
<name>A0AA96GRI9_9BACT</name>
<proteinExistence type="predicted"/>
<evidence type="ECO:0008006" key="5">
    <source>
        <dbReference type="Google" id="ProtNLM"/>
    </source>
</evidence>
<reference evidence="3 4" key="1">
    <citation type="submission" date="2023-01" db="EMBL/GenBank/DDBJ databases">
        <title>Cultivation and genomic characterization of new, ubiquitous marine nitrite-oxidizing bacteria from the Nitrospirales.</title>
        <authorList>
            <person name="Mueller A.J."/>
            <person name="Daebeler A."/>
            <person name="Herbold C.W."/>
            <person name="Kirkegaard R.H."/>
            <person name="Daims H."/>
        </authorList>
    </citation>
    <scope>NUCLEOTIDE SEQUENCE [LARGE SCALE GENOMIC DNA]</scope>
    <source>
        <strain evidence="3 4">DK</strain>
    </source>
</reference>
<dbReference type="RefSeq" id="WP_312746718.1">
    <property type="nucleotide sequence ID" value="NZ_CP116968.1"/>
</dbReference>
<dbReference type="EMBL" id="CP116968">
    <property type="protein sequence ID" value="WNM62764.1"/>
    <property type="molecule type" value="Genomic_DNA"/>
</dbReference>
<protein>
    <recommendedName>
        <fullName evidence="5">Magnesium transporter MgtE intracellular domain-containing protein</fullName>
    </recommendedName>
</protein>